<sequence>MDLDDNQEDLILETYESICNNFTYLKKAASQYGCSWKDKYDNTREYSSKQVGDANANNSFKVPVNIVPAVKKCTQNKKLQSPELEP</sequence>
<reference evidence="1" key="1">
    <citation type="submission" date="2021-06" db="EMBL/GenBank/DDBJ databases">
        <authorList>
            <person name="Kallberg Y."/>
            <person name="Tangrot J."/>
            <person name="Rosling A."/>
        </authorList>
    </citation>
    <scope>NUCLEOTIDE SEQUENCE</scope>
    <source>
        <strain evidence="1">AU212A</strain>
    </source>
</reference>
<gene>
    <name evidence="1" type="ORF">SCALOS_LOCUS2717</name>
</gene>
<evidence type="ECO:0000313" key="2">
    <source>
        <dbReference type="Proteomes" id="UP000789860"/>
    </source>
</evidence>
<comment type="caution">
    <text evidence="1">The sequence shown here is derived from an EMBL/GenBank/DDBJ whole genome shotgun (WGS) entry which is preliminary data.</text>
</comment>
<organism evidence="1 2">
    <name type="scientific">Scutellospora calospora</name>
    <dbReference type="NCBI Taxonomy" id="85575"/>
    <lineage>
        <taxon>Eukaryota</taxon>
        <taxon>Fungi</taxon>
        <taxon>Fungi incertae sedis</taxon>
        <taxon>Mucoromycota</taxon>
        <taxon>Glomeromycotina</taxon>
        <taxon>Glomeromycetes</taxon>
        <taxon>Diversisporales</taxon>
        <taxon>Gigasporaceae</taxon>
        <taxon>Scutellospora</taxon>
    </lineage>
</organism>
<accession>A0ACA9KTB6</accession>
<protein>
    <submittedName>
        <fullName evidence="1">6314_t:CDS:1</fullName>
    </submittedName>
</protein>
<proteinExistence type="predicted"/>
<dbReference type="EMBL" id="CAJVPM010002553">
    <property type="protein sequence ID" value="CAG8488267.1"/>
    <property type="molecule type" value="Genomic_DNA"/>
</dbReference>
<name>A0ACA9KTB6_9GLOM</name>
<evidence type="ECO:0000313" key="1">
    <source>
        <dbReference type="EMBL" id="CAG8488267.1"/>
    </source>
</evidence>
<dbReference type="Proteomes" id="UP000789860">
    <property type="component" value="Unassembled WGS sequence"/>
</dbReference>
<keyword evidence="2" id="KW-1185">Reference proteome</keyword>